<protein>
    <submittedName>
        <fullName evidence="2">Uncharacterized protein</fullName>
    </submittedName>
</protein>
<proteinExistence type="predicted"/>
<gene>
    <name evidence="2" type="ORF">LCGC14_1465600</name>
</gene>
<dbReference type="EMBL" id="LAZR01010253">
    <property type="protein sequence ID" value="KKM67982.1"/>
    <property type="molecule type" value="Genomic_DNA"/>
</dbReference>
<evidence type="ECO:0000313" key="2">
    <source>
        <dbReference type="EMBL" id="KKM67982.1"/>
    </source>
</evidence>
<dbReference type="AlphaFoldDB" id="A0A0F9MFR7"/>
<keyword evidence="1" id="KW-1133">Transmembrane helix</keyword>
<accession>A0A0F9MFR7</accession>
<comment type="caution">
    <text evidence="2">The sequence shown here is derived from an EMBL/GenBank/DDBJ whole genome shotgun (WGS) entry which is preliminary data.</text>
</comment>
<name>A0A0F9MFR7_9ZZZZ</name>
<sequence length="97" mass="10483">MTDGMKTALTIALLATLFMVGATMASLTGIAQWRMLGALPFICMGASAMVFRWPPYMYRYFSGVAERDSERGIMSIHTVGVVGLVVAPVAVYLLFIG</sequence>
<keyword evidence="1" id="KW-0812">Transmembrane</keyword>
<feature type="transmembrane region" description="Helical" evidence="1">
    <location>
        <begin position="74"/>
        <end position="95"/>
    </location>
</feature>
<reference evidence="2" key="1">
    <citation type="journal article" date="2015" name="Nature">
        <title>Complex archaea that bridge the gap between prokaryotes and eukaryotes.</title>
        <authorList>
            <person name="Spang A."/>
            <person name="Saw J.H."/>
            <person name="Jorgensen S.L."/>
            <person name="Zaremba-Niedzwiedzka K."/>
            <person name="Martijn J."/>
            <person name="Lind A.E."/>
            <person name="van Eijk R."/>
            <person name="Schleper C."/>
            <person name="Guy L."/>
            <person name="Ettema T.J."/>
        </authorList>
    </citation>
    <scope>NUCLEOTIDE SEQUENCE</scope>
</reference>
<organism evidence="2">
    <name type="scientific">marine sediment metagenome</name>
    <dbReference type="NCBI Taxonomy" id="412755"/>
    <lineage>
        <taxon>unclassified sequences</taxon>
        <taxon>metagenomes</taxon>
        <taxon>ecological metagenomes</taxon>
    </lineage>
</organism>
<keyword evidence="1" id="KW-0472">Membrane</keyword>
<evidence type="ECO:0000256" key="1">
    <source>
        <dbReference type="SAM" id="Phobius"/>
    </source>
</evidence>
<feature type="transmembrane region" description="Helical" evidence="1">
    <location>
        <begin position="35"/>
        <end position="53"/>
    </location>
</feature>